<gene>
    <name evidence="1" type="ORF">PHMEG_00018209</name>
</gene>
<reference evidence="2" key="1">
    <citation type="submission" date="2017-03" db="EMBL/GenBank/DDBJ databases">
        <title>Phytopthora megakarya and P. palmivora, two closely related causual agents of cacao black pod achieved similar genome size and gene model numbers by different mechanisms.</title>
        <authorList>
            <person name="Ali S."/>
            <person name="Shao J."/>
            <person name="Larry D.J."/>
            <person name="Kronmiller B."/>
            <person name="Shen D."/>
            <person name="Strem M.D."/>
            <person name="Melnick R.L."/>
            <person name="Guiltinan M.J."/>
            <person name="Tyler B.M."/>
            <person name="Meinhardt L.W."/>
            <person name="Bailey B.A."/>
        </authorList>
    </citation>
    <scope>NUCLEOTIDE SEQUENCE [LARGE SCALE GENOMIC DNA]</scope>
    <source>
        <strain evidence="2">zdho120</strain>
    </source>
</reference>
<protein>
    <submittedName>
        <fullName evidence="1">Uncharacterized protein</fullName>
    </submittedName>
</protein>
<accession>A0A225VUM7</accession>
<dbReference type="AlphaFoldDB" id="A0A225VUM7"/>
<sequence length="279" mass="28774">MVANGNVNTKYNKNSAGVLNVTTTPHEGFLLTEVFLSSKSFIMLMESVGSAQVVIEEEVLSTNNMNDDLILDARGSSTVFVSDTGSAATVATLMIETPDSASIQLNVASISSESVQLTSTGSPSIALLAPLLEATGGMILETQSSGTICTSAKQVTVPGDFLNESPSRVSFPNAANTHGTTGTLACTEAKVPAREPTSVTATDAASTAKVKAAKSDSIPVKELACTEAKVPAREPTSVTATDAASTAMVKAAKSDSIPVKEIGKQSTFMFGNGDDETIW</sequence>
<keyword evidence="2" id="KW-1185">Reference proteome</keyword>
<evidence type="ECO:0000313" key="2">
    <source>
        <dbReference type="Proteomes" id="UP000198211"/>
    </source>
</evidence>
<comment type="caution">
    <text evidence="1">The sequence shown here is derived from an EMBL/GenBank/DDBJ whole genome shotgun (WGS) entry which is preliminary data.</text>
</comment>
<dbReference type="Proteomes" id="UP000198211">
    <property type="component" value="Unassembled WGS sequence"/>
</dbReference>
<evidence type="ECO:0000313" key="1">
    <source>
        <dbReference type="EMBL" id="OWZ09133.1"/>
    </source>
</evidence>
<proteinExistence type="predicted"/>
<dbReference type="PANTHER" id="PTHR39200:SF1">
    <property type="entry name" value="AUTO-TRANSPORTER ADHESIN HEAD GIN DOMAIN-CONTAINING PROTEIN-RELATED"/>
    <property type="match status" value="1"/>
</dbReference>
<dbReference type="EMBL" id="NBNE01002898">
    <property type="protein sequence ID" value="OWZ09133.1"/>
    <property type="molecule type" value="Genomic_DNA"/>
</dbReference>
<dbReference type="PANTHER" id="PTHR39200">
    <property type="entry name" value="HYPOTHETICAL EXPORTED PROTEIN"/>
    <property type="match status" value="1"/>
</dbReference>
<organism evidence="1 2">
    <name type="scientific">Phytophthora megakarya</name>
    <dbReference type="NCBI Taxonomy" id="4795"/>
    <lineage>
        <taxon>Eukaryota</taxon>
        <taxon>Sar</taxon>
        <taxon>Stramenopiles</taxon>
        <taxon>Oomycota</taxon>
        <taxon>Peronosporomycetes</taxon>
        <taxon>Peronosporales</taxon>
        <taxon>Peronosporaceae</taxon>
        <taxon>Phytophthora</taxon>
    </lineage>
</organism>
<name>A0A225VUM7_9STRA</name>